<keyword evidence="3" id="KW-1185">Reference proteome</keyword>
<feature type="region of interest" description="Disordered" evidence="1">
    <location>
        <begin position="383"/>
        <end position="416"/>
    </location>
</feature>
<dbReference type="Proteomes" id="UP001189122">
    <property type="component" value="Unassembled WGS sequence"/>
</dbReference>
<proteinExistence type="predicted"/>
<gene>
    <name evidence="2" type="ORF">SI7747_02001772</name>
</gene>
<feature type="compositionally biased region" description="Polar residues" evidence="1">
    <location>
        <begin position="262"/>
        <end position="272"/>
    </location>
</feature>
<feature type="region of interest" description="Disordered" evidence="1">
    <location>
        <begin position="1"/>
        <end position="133"/>
    </location>
</feature>
<dbReference type="EMBL" id="LR743589">
    <property type="protein sequence ID" value="CAA2615515.1"/>
    <property type="molecule type" value="Genomic_DNA"/>
</dbReference>
<dbReference type="PANTHER" id="PTHR34367">
    <property type="entry name" value="OS02G0734667 PROTEIN"/>
    <property type="match status" value="1"/>
</dbReference>
<organism evidence="2">
    <name type="scientific">Spirodela intermedia</name>
    <name type="common">Intermediate duckweed</name>
    <dbReference type="NCBI Taxonomy" id="51605"/>
    <lineage>
        <taxon>Eukaryota</taxon>
        <taxon>Viridiplantae</taxon>
        <taxon>Streptophyta</taxon>
        <taxon>Embryophyta</taxon>
        <taxon>Tracheophyta</taxon>
        <taxon>Spermatophyta</taxon>
        <taxon>Magnoliopsida</taxon>
        <taxon>Liliopsida</taxon>
        <taxon>Araceae</taxon>
        <taxon>Lemnoideae</taxon>
        <taxon>Spirodela</taxon>
    </lineage>
</organism>
<dbReference type="EMBL" id="CACRZD030000002">
    <property type="protein sequence ID" value="CAA6655232.1"/>
    <property type="molecule type" value="Genomic_DNA"/>
</dbReference>
<sequence length="655" mass="69667">MGICFSKKKSKRLCSATTPTQNPPASKPLPHRPAGAAATPPRAQQQQAQAATVPGKKQIFIAVPSKEKKAQLKGTDEQAATGAAAAVAAHTTDAEKTKSAAPTAATKHRNGLASPRMKIPATPPLSEPPVAQRRRSNLSLYSAVVLVAIPPLSKPVTIDPGSGATTSTALTGVEGSGGNGGRRVSRSPGRRSESVVASSSQASSALEKSRQTPGKMVSVPAREKPSKAAPPFSLADGGNKRGGEMRSGSPRSRSPGNPSRSCNENTHSLSRSSSRKAEQSPYRRNPMSEVDGNIVLKVDQPPSLKADQMSHNDNNKAHNNRKSEEGMRKPTTSNHVQKIGENSAPLRRNAVVEVMNVVNSSSTTSSNSRCVREQLLSCRAKEQLQRASEEREEMPRMVPKGGEVEVPPNPRDLDANPDDLLNQTSYTSLLLEDIQNYHQQTAAFSLPACVSKACSILEAVADLNSSFGSKISETDRSRVDEGHYHSVKTGKLGPTQDEFVEAEAVVKDDLMRPSLHKYVSSRDLGEDLEPQESAGSNSYVGQSWASPCEPNSAESADRCWTSSWSNNGAEEIGEEFGPREAQKQQHHQKQPLETSERRLRKGAAANNQNPSAAATSGSKRTTESRSRHQQPGRGASSSSSSSGIGGSAKVAVGVV</sequence>
<feature type="compositionally biased region" description="Basic and acidic residues" evidence="1">
    <location>
        <begin position="65"/>
        <end position="76"/>
    </location>
</feature>
<feature type="compositionally biased region" description="Low complexity" evidence="1">
    <location>
        <begin position="79"/>
        <end position="91"/>
    </location>
</feature>
<dbReference type="AlphaFoldDB" id="A0A7I8IEC9"/>
<evidence type="ECO:0000313" key="3">
    <source>
        <dbReference type="Proteomes" id="UP001189122"/>
    </source>
</evidence>
<evidence type="ECO:0000313" key="2">
    <source>
        <dbReference type="EMBL" id="CAA2615515.1"/>
    </source>
</evidence>
<feature type="compositionally biased region" description="Polar residues" evidence="1">
    <location>
        <begin position="533"/>
        <end position="545"/>
    </location>
</feature>
<feature type="region of interest" description="Disordered" evidence="1">
    <location>
        <begin position="522"/>
        <end position="655"/>
    </location>
</feature>
<feature type="compositionally biased region" description="Low complexity" evidence="1">
    <location>
        <begin position="161"/>
        <end position="173"/>
    </location>
</feature>
<name>A0A7I8IEC9_SPIIN</name>
<feature type="region of interest" description="Disordered" evidence="1">
    <location>
        <begin position="152"/>
        <end position="336"/>
    </location>
</feature>
<reference evidence="2 3" key="1">
    <citation type="submission" date="2019-12" db="EMBL/GenBank/DDBJ databases">
        <authorList>
            <person name="Scholz U."/>
            <person name="Mascher M."/>
            <person name="Fiebig A."/>
        </authorList>
    </citation>
    <scope>NUCLEOTIDE SEQUENCE</scope>
</reference>
<feature type="compositionally biased region" description="Low complexity" evidence="1">
    <location>
        <begin position="603"/>
        <end position="614"/>
    </location>
</feature>
<dbReference type="InterPro" id="IPR040412">
    <property type="entry name" value="At1g65710-like"/>
</dbReference>
<dbReference type="PANTHER" id="PTHR34367:SF1">
    <property type="entry name" value="OS04G0528600 PROTEIN"/>
    <property type="match status" value="1"/>
</dbReference>
<feature type="compositionally biased region" description="Low complexity" evidence="1">
    <location>
        <begin position="194"/>
        <end position="205"/>
    </location>
</feature>
<evidence type="ECO:0000256" key="1">
    <source>
        <dbReference type="SAM" id="MobiDB-lite"/>
    </source>
</evidence>
<feature type="compositionally biased region" description="Low complexity" evidence="1">
    <location>
        <begin position="634"/>
        <end position="655"/>
    </location>
</feature>
<feature type="compositionally biased region" description="Low complexity" evidence="1">
    <location>
        <begin position="246"/>
        <end position="261"/>
    </location>
</feature>
<feature type="compositionally biased region" description="Basic and acidic residues" evidence="1">
    <location>
        <begin position="383"/>
        <end position="395"/>
    </location>
</feature>
<feature type="compositionally biased region" description="Basic and acidic residues" evidence="1">
    <location>
        <begin position="308"/>
        <end position="328"/>
    </location>
</feature>
<accession>A0A7I8IEC9</accession>
<feature type="compositionally biased region" description="Low complexity" evidence="1">
    <location>
        <begin position="32"/>
        <end position="55"/>
    </location>
</feature>
<protein>
    <submittedName>
        <fullName evidence="2">Uncharacterized protein</fullName>
    </submittedName>
</protein>
<feature type="compositionally biased region" description="Basic residues" evidence="1">
    <location>
        <begin position="1"/>
        <end position="12"/>
    </location>
</feature>